<dbReference type="EMBL" id="JBDLOU010000014">
    <property type="protein sequence ID" value="MEX3738359.1"/>
    <property type="molecule type" value="Genomic_DNA"/>
</dbReference>
<dbReference type="InterPro" id="IPR002347">
    <property type="entry name" value="SDR_fam"/>
</dbReference>
<dbReference type="PANTHER" id="PTHR43431">
    <property type="entry name" value="OXIDOREDUCTASE, SHORT CHAIN DEHYDROGENASE/REDUCTASE FAMILY (AFU_ORTHOLOGUE AFUA_5G14000)"/>
    <property type="match status" value="1"/>
</dbReference>
<protein>
    <submittedName>
        <fullName evidence="2">SDR family NAD(P)-dependent oxidoreductase</fullName>
    </submittedName>
</protein>
<dbReference type="Gene3D" id="3.40.50.720">
    <property type="entry name" value="NAD(P)-binding Rossmann-like Domain"/>
    <property type="match status" value="1"/>
</dbReference>
<accession>A0ABV3VAY4</accession>
<dbReference type="Proteomes" id="UP001558474">
    <property type="component" value="Unassembled WGS sequence"/>
</dbReference>
<gene>
    <name evidence="2" type="ORF">ABFW12_08930</name>
</gene>
<feature type="transmembrane region" description="Helical" evidence="1">
    <location>
        <begin position="139"/>
        <end position="163"/>
    </location>
</feature>
<keyword evidence="3" id="KW-1185">Reference proteome</keyword>
<keyword evidence="1" id="KW-0472">Membrane</keyword>
<keyword evidence="1" id="KW-1133">Transmembrane helix</keyword>
<dbReference type="SUPFAM" id="SSF51735">
    <property type="entry name" value="NAD(P)-binding Rossmann-fold domains"/>
    <property type="match status" value="1"/>
</dbReference>
<name>A0ABV3VAY4_9MYCO</name>
<organism evidence="2 3">
    <name type="scientific">Mycolicibacterium porcinum</name>
    <dbReference type="NCBI Taxonomy" id="39693"/>
    <lineage>
        <taxon>Bacteria</taxon>
        <taxon>Bacillati</taxon>
        <taxon>Actinomycetota</taxon>
        <taxon>Actinomycetes</taxon>
        <taxon>Mycobacteriales</taxon>
        <taxon>Mycobacteriaceae</taxon>
        <taxon>Mycolicibacterium</taxon>
    </lineage>
</organism>
<evidence type="ECO:0000256" key="1">
    <source>
        <dbReference type="SAM" id="Phobius"/>
    </source>
</evidence>
<dbReference type="RefSeq" id="WP_368572820.1">
    <property type="nucleotide sequence ID" value="NZ_JBDLOU010000014.1"/>
</dbReference>
<evidence type="ECO:0000313" key="2">
    <source>
        <dbReference type="EMBL" id="MEX3738359.1"/>
    </source>
</evidence>
<reference evidence="2 3" key="1">
    <citation type="submission" date="2024-04" db="EMBL/GenBank/DDBJ databases">
        <title>Genomic Markers of Mycobacteria.</title>
        <authorList>
            <person name="Soliman M.S."/>
            <person name="Elkholy A."/>
            <person name="Soliman N.S."/>
            <person name="Abbas A."/>
            <person name="Khayrat S."/>
            <person name="Shawky S."/>
        </authorList>
    </citation>
    <scope>NUCLEOTIDE SEQUENCE [LARGE SCALE GENOMIC DNA]</scope>
    <source>
        <strain evidence="2 3">Egy-CU-AM5</strain>
    </source>
</reference>
<keyword evidence="1" id="KW-0812">Transmembrane</keyword>
<sequence>MTSTSSPVLTVLGAGPGLGLSIAHRFGAEGYRVALISRSSQRHSGYLAALADNGIEAAAYVADASHPDQLRSAVDAVRARFGRIDVGYYGPAAFETAPTGDITDLDAAGAKAALDSVVPAVDFAGQLLPEMRERGTGGLLFAGGLSSVVPMPPLGGFALAAAALRNYAITLHAALAPAGIYAGTLTIGGLIERGDIHRAMAGQADVPTIDPDDLADLAWRLYRDGTAAEAVINLLT</sequence>
<dbReference type="Pfam" id="PF00106">
    <property type="entry name" value="adh_short"/>
    <property type="match status" value="1"/>
</dbReference>
<evidence type="ECO:0000313" key="3">
    <source>
        <dbReference type="Proteomes" id="UP001558474"/>
    </source>
</evidence>
<proteinExistence type="predicted"/>
<feature type="transmembrane region" description="Helical" evidence="1">
    <location>
        <begin position="169"/>
        <end position="191"/>
    </location>
</feature>
<dbReference type="InterPro" id="IPR036291">
    <property type="entry name" value="NAD(P)-bd_dom_sf"/>
</dbReference>
<dbReference type="PANTHER" id="PTHR43431:SF7">
    <property type="entry name" value="OXIDOREDUCTASE, SHORT CHAIN DEHYDROGENASE_REDUCTASE FAMILY (AFU_ORTHOLOGUE AFUA_5G14000)"/>
    <property type="match status" value="1"/>
</dbReference>
<comment type="caution">
    <text evidence="2">The sequence shown here is derived from an EMBL/GenBank/DDBJ whole genome shotgun (WGS) entry which is preliminary data.</text>
</comment>